<dbReference type="Gene3D" id="3.40.630.30">
    <property type="match status" value="1"/>
</dbReference>
<evidence type="ECO:0000313" key="2">
    <source>
        <dbReference type="EMBL" id="CNF45028.1"/>
    </source>
</evidence>
<dbReference type="InterPro" id="IPR000182">
    <property type="entry name" value="GNAT_dom"/>
</dbReference>
<sequence length="152" mass="17780">MIKIISVRNQPEYKDKAIHYFQSKWATDETKMLYQDCITQCISAKNPLPQWYLMELNSEIIGGAGLITNDFISRMDLYPWLCALYIEEHFRGHAYGAWLIKHLAEETKQLGFDELHLCTDHIGFYEKYGFTFTGVGYHPWGEVSRIYSLSLI</sequence>
<reference evidence="2 3" key="1">
    <citation type="submission" date="2015-03" db="EMBL/GenBank/DDBJ databases">
        <authorList>
            <person name="Murphy D."/>
        </authorList>
    </citation>
    <scope>NUCLEOTIDE SEQUENCE [LARGE SCALE GENOMIC DNA]</scope>
    <source>
        <strain evidence="2 3">FCF326</strain>
    </source>
</reference>
<keyword evidence="2" id="KW-0808">Transferase</keyword>
<dbReference type="InterPro" id="IPR016181">
    <property type="entry name" value="Acyl_CoA_acyltransferase"/>
</dbReference>
<name>A0A0T9M0N8_YERKR</name>
<proteinExistence type="predicted"/>
<dbReference type="CDD" id="cd04301">
    <property type="entry name" value="NAT_SF"/>
    <property type="match status" value="1"/>
</dbReference>
<dbReference type="Pfam" id="PF00583">
    <property type="entry name" value="Acetyltransf_1"/>
    <property type="match status" value="1"/>
</dbReference>
<dbReference type="PROSITE" id="PS51186">
    <property type="entry name" value="GNAT"/>
    <property type="match status" value="1"/>
</dbReference>
<gene>
    <name evidence="2" type="ORF">ERS008491_03843</name>
</gene>
<feature type="domain" description="N-acetyltransferase" evidence="1">
    <location>
        <begin position="1"/>
        <end position="152"/>
    </location>
</feature>
<protein>
    <submittedName>
        <fullName evidence="2">Acetyltransferase (GNAT) family</fullName>
    </submittedName>
</protein>
<dbReference type="EMBL" id="CPYI01000019">
    <property type="protein sequence ID" value="CNF45028.1"/>
    <property type="molecule type" value="Genomic_DNA"/>
</dbReference>
<dbReference type="SUPFAM" id="SSF55729">
    <property type="entry name" value="Acyl-CoA N-acyltransferases (Nat)"/>
    <property type="match status" value="1"/>
</dbReference>
<evidence type="ECO:0000259" key="1">
    <source>
        <dbReference type="PROSITE" id="PS51186"/>
    </source>
</evidence>
<dbReference type="GO" id="GO:0016747">
    <property type="term" value="F:acyltransferase activity, transferring groups other than amino-acyl groups"/>
    <property type="evidence" value="ECO:0007669"/>
    <property type="project" value="InterPro"/>
</dbReference>
<evidence type="ECO:0000313" key="3">
    <source>
        <dbReference type="Proteomes" id="UP000045824"/>
    </source>
</evidence>
<dbReference type="AlphaFoldDB" id="A0A0T9M0N8"/>
<accession>A0A0T9M0N8</accession>
<dbReference type="Proteomes" id="UP000045824">
    <property type="component" value="Unassembled WGS sequence"/>
</dbReference>
<dbReference type="RefSeq" id="WP_050120038.1">
    <property type="nucleotide sequence ID" value="NZ_CAWMAB010000019.1"/>
</dbReference>
<organism evidence="2 3">
    <name type="scientific">Yersinia kristensenii</name>
    <dbReference type="NCBI Taxonomy" id="28152"/>
    <lineage>
        <taxon>Bacteria</taxon>
        <taxon>Pseudomonadati</taxon>
        <taxon>Pseudomonadota</taxon>
        <taxon>Gammaproteobacteria</taxon>
        <taxon>Enterobacterales</taxon>
        <taxon>Yersiniaceae</taxon>
        <taxon>Yersinia</taxon>
    </lineage>
</organism>